<accession>A0AAN4ZDT2</accession>
<dbReference type="EMBL" id="BTRK01000002">
    <property type="protein sequence ID" value="GMR35145.1"/>
    <property type="molecule type" value="Genomic_DNA"/>
</dbReference>
<keyword evidence="1" id="KW-1015">Disulfide bond</keyword>
<dbReference type="SMART" id="SM00741">
    <property type="entry name" value="SapB"/>
    <property type="match status" value="1"/>
</dbReference>
<keyword evidence="2" id="KW-0732">Signal</keyword>
<protein>
    <recommendedName>
        <fullName evidence="3">Saposin B-type domain-containing protein</fullName>
    </recommendedName>
</protein>
<dbReference type="InterPro" id="IPR011001">
    <property type="entry name" value="Saposin-like"/>
</dbReference>
<reference evidence="5" key="1">
    <citation type="submission" date="2022-10" db="EMBL/GenBank/DDBJ databases">
        <title>Genome assembly of Pristionchus species.</title>
        <authorList>
            <person name="Yoshida K."/>
            <person name="Sommer R.J."/>
        </authorList>
    </citation>
    <scope>NUCLEOTIDE SEQUENCE [LARGE SCALE GENOMIC DNA]</scope>
    <source>
        <strain evidence="5">RS5460</strain>
    </source>
</reference>
<keyword evidence="5" id="KW-1185">Reference proteome</keyword>
<dbReference type="SUPFAM" id="SSF47862">
    <property type="entry name" value="Saposin"/>
    <property type="match status" value="1"/>
</dbReference>
<gene>
    <name evidence="4" type="ORF">PMAYCL1PPCAC_05340</name>
</gene>
<evidence type="ECO:0000256" key="1">
    <source>
        <dbReference type="ARBA" id="ARBA00023157"/>
    </source>
</evidence>
<evidence type="ECO:0000313" key="4">
    <source>
        <dbReference type="EMBL" id="GMR35145.1"/>
    </source>
</evidence>
<sequence>VYQMLRSLVLVALLSLSVLATQIPSKPKTQQADLHPFVCPLCQGFVHQTELKYVDKIDDFQNNLDERCTNFFGPVFAQVCVNAFNNRIAEIKEDLEKKYSPLNVCQNLALCK</sequence>
<feature type="domain" description="Saposin B-type" evidence="3">
    <location>
        <begin position="35"/>
        <end position="112"/>
    </location>
</feature>
<feature type="non-terminal residue" evidence="4">
    <location>
        <position position="1"/>
    </location>
</feature>
<dbReference type="InterPro" id="IPR008139">
    <property type="entry name" value="SaposinB_dom"/>
</dbReference>
<dbReference type="PROSITE" id="PS50015">
    <property type="entry name" value="SAP_B"/>
    <property type="match status" value="1"/>
</dbReference>
<dbReference type="Gene3D" id="1.10.225.10">
    <property type="entry name" value="Saposin-like"/>
    <property type="match status" value="1"/>
</dbReference>
<proteinExistence type="predicted"/>
<dbReference type="Proteomes" id="UP001328107">
    <property type="component" value="Unassembled WGS sequence"/>
</dbReference>
<feature type="chain" id="PRO_5042974962" description="Saposin B-type domain-containing protein" evidence="2">
    <location>
        <begin position="21"/>
        <end position="112"/>
    </location>
</feature>
<comment type="caution">
    <text evidence="4">The sequence shown here is derived from an EMBL/GenBank/DDBJ whole genome shotgun (WGS) entry which is preliminary data.</text>
</comment>
<evidence type="ECO:0000259" key="3">
    <source>
        <dbReference type="PROSITE" id="PS50015"/>
    </source>
</evidence>
<organism evidence="4 5">
    <name type="scientific">Pristionchus mayeri</name>
    <dbReference type="NCBI Taxonomy" id="1317129"/>
    <lineage>
        <taxon>Eukaryota</taxon>
        <taxon>Metazoa</taxon>
        <taxon>Ecdysozoa</taxon>
        <taxon>Nematoda</taxon>
        <taxon>Chromadorea</taxon>
        <taxon>Rhabditida</taxon>
        <taxon>Rhabditina</taxon>
        <taxon>Diplogasteromorpha</taxon>
        <taxon>Diplogasteroidea</taxon>
        <taxon>Neodiplogasteridae</taxon>
        <taxon>Pristionchus</taxon>
    </lineage>
</organism>
<feature type="signal peptide" evidence="2">
    <location>
        <begin position="1"/>
        <end position="20"/>
    </location>
</feature>
<evidence type="ECO:0000256" key="2">
    <source>
        <dbReference type="SAM" id="SignalP"/>
    </source>
</evidence>
<evidence type="ECO:0000313" key="5">
    <source>
        <dbReference type="Proteomes" id="UP001328107"/>
    </source>
</evidence>
<dbReference type="AlphaFoldDB" id="A0AAN4ZDT2"/>
<name>A0AAN4ZDT2_9BILA</name>